<dbReference type="Proteomes" id="UP000326340">
    <property type="component" value="Unassembled WGS sequence"/>
</dbReference>
<sequence>GGGGGGGGGGGAACPAPACPPPTCPAPDCPKNAAFKQREDDIAGCGSRTPTFRGDGSLRRCI</sequence>
<gene>
    <name evidence="1" type="ORF">CSHISOI_09160</name>
</gene>
<keyword evidence="2" id="KW-1185">Reference proteome</keyword>
<protein>
    <submittedName>
        <fullName evidence="1">Uncharacterized protein</fullName>
    </submittedName>
</protein>
<dbReference type="OrthoDB" id="10473380at2759"/>
<dbReference type="EMBL" id="PUHP01001266">
    <property type="protein sequence ID" value="TQN66273.1"/>
    <property type="molecule type" value="Genomic_DNA"/>
</dbReference>
<reference evidence="1 2" key="1">
    <citation type="journal article" date="2019" name="Sci. Rep.">
        <title>Colletotrichum shisoi sp. nov., an anthracnose pathogen of Perilla frutescens in Japan: molecular phylogenetic, morphological and genomic evidence.</title>
        <authorList>
            <person name="Gan P."/>
            <person name="Tsushima A."/>
            <person name="Hiroyama R."/>
            <person name="Narusaka M."/>
            <person name="Takano Y."/>
            <person name="Narusaka Y."/>
            <person name="Kawaradani M."/>
            <person name="Damm U."/>
            <person name="Shirasu K."/>
        </authorList>
    </citation>
    <scope>NUCLEOTIDE SEQUENCE [LARGE SCALE GENOMIC DNA]</scope>
    <source>
        <strain evidence="1 2">PG-2018a</strain>
    </source>
</reference>
<proteinExistence type="predicted"/>
<evidence type="ECO:0000313" key="1">
    <source>
        <dbReference type="EMBL" id="TQN66273.1"/>
    </source>
</evidence>
<comment type="caution">
    <text evidence="1">The sequence shown here is derived from an EMBL/GenBank/DDBJ whole genome shotgun (WGS) entry which is preliminary data.</text>
</comment>
<dbReference type="AlphaFoldDB" id="A0A5Q4BH68"/>
<organism evidence="1 2">
    <name type="scientific">Colletotrichum shisoi</name>
    <dbReference type="NCBI Taxonomy" id="2078593"/>
    <lineage>
        <taxon>Eukaryota</taxon>
        <taxon>Fungi</taxon>
        <taxon>Dikarya</taxon>
        <taxon>Ascomycota</taxon>
        <taxon>Pezizomycotina</taxon>
        <taxon>Sordariomycetes</taxon>
        <taxon>Hypocreomycetidae</taxon>
        <taxon>Glomerellales</taxon>
        <taxon>Glomerellaceae</taxon>
        <taxon>Colletotrichum</taxon>
        <taxon>Colletotrichum destructivum species complex</taxon>
    </lineage>
</organism>
<name>A0A5Q4BH68_9PEZI</name>
<evidence type="ECO:0000313" key="2">
    <source>
        <dbReference type="Proteomes" id="UP000326340"/>
    </source>
</evidence>
<accession>A0A5Q4BH68</accession>
<feature type="non-terminal residue" evidence="1">
    <location>
        <position position="1"/>
    </location>
</feature>